<sequence length="60" mass="6281">MSAALQDPGHFHAAGEALPGLAEVAGHTDISRDAMIRRMLSRDSAICPRNGAVVKGRAKV</sequence>
<protein>
    <submittedName>
        <fullName evidence="1">Uncharacterized protein</fullName>
    </submittedName>
</protein>
<organism evidence="1 2">
    <name type="scientific">Rhizobium esperanzae</name>
    <dbReference type="NCBI Taxonomy" id="1967781"/>
    <lineage>
        <taxon>Bacteria</taxon>
        <taxon>Pseudomonadati</taxon>
        <taxon>Pseudomonadota</taxon>
        <taxon>Alphaproteobacteria</taxon>
        <taxon>Hyphomicrobiales</taxon>
        <taxon>Rhizobiaceae</taxon>
        <taxon>Rhizobium/Agrobacterium group</taxon>
        <taxon>Rhizobium</taxon>
    </lineage>
</organism>
<dbReference type="AlphaFoldDB" id="A0A246DT67"/>
<gene>
    <name evidence="1" type="ORF">B5E41_17180</name>
</gene>
<reference evidence="1 2" key="1">
    <citation type="submission" date="2017-03" db="EMBL/GenBank/DDBJ databases">
        <title>Genome of strain Rhizobium sp. CNPSo 668.</title>
        <authorList>
            <person name="Ribeiro R."/>
        </authorList>
    </citation>
    <scope>NUCLEOTIDE SEQUENCE [LARGE SCALE GENOMIC DNA]</scope>
    <source>
        <strain evidence="1 2">CNPSo 668</strain>
    </source>
</reference>
<comment type="caution">
    <text evidence="1">The sequence shown here is derived from an EMBL/GenBank/DDBJ whole genome shotgun (WGS) entry which is preliminary data.</text>
</comment>
<accession>A0A246DT67</accession>
<dbReference type="EMBL" id="MXPU01000011">
    <property type="protein sequence ID" value="OWO93511.1"/>
    <property type="molecule type" value="Genomic_DNA"/>
</dbReference>
<proteinExistence type="predicted"/>
<evidence type="ECO:0000313" key="1">
    <source>
        <dbReference type="EMBL" id="OWO93511.1"/>
    </source>
</evidence>
<evidence type="ECO:0000313" key="2">
    <source>
        <dbReference type="Proteomes" id="UP000197269"/>
    </source>
</evidence>
<dbReference type="Proteomes" id="UP000197269">
    <property type="component" value="Unassembled WGS sequence"/>
</dbReference>
<name>A0A246DT67_9HYPH</name>